<sequence length="39" mass="4318">MQASVGAWPSSESDPLPDDGGFRLRQLKRRDASLRGRFG</sequence>
<protein>
    <submittedName>
        <fullName evidence="2">Uncharacterized protein</fullName>
    </submittedName>
</protein>
<dbReference type="Proteomes" id="UP000186030">
    <property type="component" value="Unassembled WGS sequence"/>
</dbReference>
<organism evidence="2 3">
    <name type="scientific">Geobacillus proteiniphilus</name>
    <dbReference type="NCBI Taxonomy" id="860353"/>
    <lineage>
        <taxon>Bacteria</taxon>
        <taxon>Bacillati</taxon>
        <taxon>Bacillota</taxon>
        <taxon>Bacilli</taxon>
        <taxon>Bacillales</taxon>
        <taxon>Anoxybacillaceae</taxon>
        <taxon>Geobacillus</taxon>
    </lineage>
</organism>
<reference evidence="2 3" key="1">
    <citation type="submission" date="2016-11" db="EMBL/GenBank/DDBJ databases">
        <authorList>
            <person name="Kadnikov V."/>
            <person name="Nazina T."/>
        </authorList>
    </citation>
    <scope>NUCLEOTIDE SEQUENCE [LARGE SCALE GENOMIC DNA]</scope>
    <source>
        <strain evidence="2 3">1017</strain>
    </source>
</reference>
<evidence type="ECO:0000256" key="1">
    <source>
        <dbReference type="SAM" id="MobiDB-lite"/>
    </source>
</evidence>
<feature type="region of interest" description="Disordered" evidence="1">
    <location>
        <begin position="1"/>
        <end position="39"/>
    </location>
</feature>
<accession>A0A1Q5T733</accession>
<dbReference type="EMBL" id="MQMG01000005">
    <property type="protein sequence ID" value="OKO96041.1"/>
    <property type="molecule type" value="Genomic_DNA"/>
</dbReference>
<dbReference type="AlphaFoldDB" id="A0A1Q5T733"/>
<comment type="caution">
    <text evidence="2">The sequence shown here is derived from an EMBL/GenBank/DDBJ whole genome shotgun (WGS) entry which is preliminary data.</text>
</comment>
<feature type="compositionally biased region" description="Basic and acidic residues" evidence="1">
    <location>
        <begin position="29"/>
        <end position="39"/>
    </location>
</feature>
<evidence type="ECO:0000313" key="3">
    <source>
        <dbReference type="Proteomes" id="UP000186030"/>
    </source>
</evidence>
<name>A0A1Q5T733_9BACL</name>
<proteinExistence type="predicted"/>
<reference evidence="3" key="2">
    <citation type="submission" date="2017-01" db="EMBL/GenBank/DDBJ databases">
        <title>Genome sequencing and annotation of Geobacillus sp. 1017, a Hydrocarbon-Oxidizing Thermophilic Bacterium Isolated from a Heavy Oil Reservoir (China).</title>
        <authorList>
            <person name="Kadnikov V.V."/>
            <person name="Mardanov A.V."/>
            <person name="Poltaraus A.B."/>
            <person name="Sokolova D.S."/>
            <person name="Semenova E.M."/>
            <person name="Ravin N.V."/>
            <person name="Tourova T.P."/>
            <person name="Nazina T.N."/>
        </authorList>
    </citation>
    <scope>NUCLEOTIDE SEQUENCE [LARGE SCALE GENOMIC DNA]</scope>
    <source>
        <strain evidence="3">1017</strain>
    </source>
</reference>
<evidence type="ECO:0000313" key="2">
    <source>
        <dbReference type="EMBL" id="OKO96041.1"/>
    </source>
</evidence>
<gene>
    <name evidence="2" type="ORF">BRO54_0671</name>
</gene>